<dbReference type="Gene3D" id="3.30.2310.20">
    <property type="entry name" value="RelE-like"/>
    <property type="match status" value="1"/>
</dbReference>
<gene>
    <name evidence="3" type="ORF">KFS80_25630</name>
</gene>
<organism evidence="3 4">
    <name type="scientific">Pseudomonas rustica</name>
    <dbReference type="NCBI Taxonomy" id="2827099"/>
    <lineage>
        <taxon>Bacteria</taxon>
        <taxon>Pseudomonadati</taxon>
        <taxon>Pseudomonadota</taxon>
        <taxon>Gammaproteobacteria</taxon>
        <taxon>Pseudomonadales</taxon>
        <taxon>Pseudomonadaceae</taxon>
        <taxon>Pseudomonas</taxon>
    </lineage>
</organism>
<comment type="caution">
    <text evidence="3">The sequence shown here is derived from an EMBL/GenBank/DDBJ whole genome shotgun (WGS) entry which is preliminary data.</text>
</comment>
<evidence type="ECO:0000313" key="3">
    <source>
        <dbReference type="EMBL" id="MBS4081679.1"/>
    </source>
</evidence>
<evidence type="ECO:0000256" key="2">
    <source>
        <dbReference type="ARBA" id="ARBA00022649"/>
    </source>
</evidence>
<dbReference type="Pfam" id="PF05016">
    <property type="entry name" value="ParE_toxin"/>
    <property type="match status" value="1"/>
</dbReference>
<dbReference type="InterPro" id="IPR007712">
    <property type="entry name" value="RelE/ParE_toxin"/>
</dbReference>
<reference evidence="3 4" key="1">
    <citation type="submission" date="2021-04" db="EMBL/GenBank/DDBJ databases">
        <title>Pseudomonas rustica sp. nov. isolated from raw milk.</title>
        <authorList>
            <person name="Fiedler G."/>
            <person name="Gieschler S."/>
            <person name="Kabisch J."/>
            <person name="Grimmler C."/>
            <person name="Brinks E."/>
            <person name="Wagner N."/>
            <person name="Hetzer B."/>
            <person name="Franz C.M.A.P."/>
            <person name="Boehnlein C."/>
        </authorList>
    </citation>
    <scope>NUCLEOTIDE SEQUENCE [LARGE SCALE GENOMIC DNA]</scope>
    <source>
        <strain evidence="3 4">MBT-4</strain>
    </source>
</reference>
<dbReference type="InterPro" id="IPR035093">
    <property type="entry name" value="RelE/ParE_toxin_dom_sf"/>
</dbReference>
<protein>
    <submittedName>
        <fullName evidence="3">Type II toxin-antitoxin system RelE/ParE family toxin</fullName>
    </submittedName>
</protein>
<dbReference type="Proteomes" id="UP000676035">
    <property type="component" value="Unassembled WGS sequence"/>
</dbReference>
<accession>A0ABS5N5S8</accession>
<name>A0ABS5N5S8_9PSED</name>
<dbReference type="EMBL" id="JAGYHF010000018">
    <property type="protein sequence ID" value="MBS4081679.1"/>
    <property type="molecule type" value="Genomic_DNA"/>
</dbReference>
<dbReference type="InterPro" id="IPR051803">
    <property type="entry name" value="TA_system_RelE-like_toxin"/>
</dbReference>
<dbReference type="RefSeq" id="WP_212546332.1">
    <property type="nucleotide sequence ID" value="NZ_JAGYHE010000004.1"/>
</dbReference>
<evidence type="ECO:0000313" key="4">
    <source>
        <dbReference type="Proteomes" id="UP000676035"/>
    </source>
</evidence>
<dbReference type="PANTHER" id="PTHR33755">
    <property type="entry name" value="TOXIN PARE1-RELATED"/>
    <property type="match status" value="1"/>
</dbReference>
<sequence>MRRLFFSALSREDLQQIARFIARDNPKRARSFVGELRVRCDHLIAQPNQGISREDCAKGLKMITHARYLIFYSIVEGDVQIERVLHSARDLARLFEAVGAEPQ</sequence>
<comment type="similarity">
    <text evidence="1">Belongs to the RelE toxin family.</text>
</comment>
<evidence type="ECO:0000256" key="1">
    <source>
        <dbReference type="ARBA" id="ARBA00006226"/>
    </source>
</evidence>
<dbReference type="PANTHER" id="PTHR33755:SF6">
    <property type="entry name" value="PLASMID STABILIZATION SYSTEM PROTEIN"/>
    <property type="match status" value="1"/>
</dbReference>
<keyword evidence="2" id="KW-1277">Toxin-antitoxin system</keyword>
<proteinExistence type="inferred from homology"/>
<keyword evidence="4" id="KW-1185">Reference proteome</keyword>